<dbReference type="NCBIfam" id="TIGR00257">
    <property type="entry name" value="IMPACT_YIGZ"/>
    <property type="match status" value="1"/>
</dbReference>
<dbReference type="Proteomes" id="UP000037784">
    <property type="component" value="Unassembled WGS sequence"/>
</dbReference>
<dbReference type="EMBL" id="LGKN01000003">
    <property type="protein sequence ID" value="KPL89135.1"/>
    <property type="molecule type" value="Genomic_DNA"/>
</dbReference>
<dbReference type="PANTHER" id="PTHR16301">
    <property type="entry name" value="IMPACT-RELATED"/>
    <property type="match status" value="1"/>
</dbReference>
<comment type="similarity">
    <text evidence="1">Belongs to the IMPACT family.</text>
</comment>
<evidence type="ECO:0000313" key="6">
    <source>
        <dbReference type="Proteomes" id="UP000037784"/>
    </source>
</evidence>
<dbReference type="Proteomes" id="UP000050502">
    <property type="component" value="Unassembled WGS sequence"/>
</dbReference>
<dbReference type="AlphaFoldDB" id="A0A0M8KAR0"/>
<dbReference type="SUPFAM" id="SSF54211">
    <property type="entry name" value="Ribosomal protein S5 domain 2-like"/>
    <property type="match status" value="1"/>
</dbReference>
<evidence type="ECO:0000313" key="5">
    <source>
        <dbReference type="EMBL" id="KPL89135.1"/>
    </source>
</evidence>
<proteinExistence type="inferred from homology"/>
<organism evidence="4 6">
    <name type="scientific">Ardenticatena maritima</name>
    <dbReference type="NCBI Taxonomy" id="872965"/>
    <lineage>
        <taxon>Bacteria</taxon>
        <taxon>Bacillati</taxon>
        <taxon>Chloroflexota</taxon>
        <taxon>Ardenticatenia</taxon>
        <taxon>Ardenticatenales</taxon>
        <taxon>Ardenticatenaceae</taxon>
        <taxon>Ardenticatena</taxon>
    </lineage>
</organism>
<dbReference type="OrthoDB" id="9813771at2"/>
<evidence type="ECO:0000259" key="3">
    <source>
        <dbReference type="Pfam" id="PF09186"/>
    </source>
</evidence>
<reference evidence="4 6" key="1">
    <citation type="journal article" date="2015" name="Genome Announc.">
        <title>Draft Genome Sequence of a Heterotrophic Facultative Anaerobic Thermophilic Bacterium, Ardenticatena maritima Strain 110ST.</title>
        <authorList>
            <person name="Kawaichi S."/>
            <person name="Yoshida T."/>
            <person name="Sako Y."/>
            <person name="Nakamura R."/>
        </authorList>
    </citation>
    <scope>NUCLEOTIDE SEQUENCE [LARGE SCALE GENOMIC DNA]</scope>
    <source>
        <strain evidence="4 6">110S</strain>
    </source>
</reference>
<comment type="caution">
    <text evidence="4">The sequence shown here is derived from an EMBL/GenBank/DDBJ whole genome shotgun (WGS) entry which is preliminary data.</text>
</comment>
<dbReference type="GO" id="GO:0006446">
    <property type="term" value="P:regulation of translational initiation"/>
    <property type="evidence" value="ECO:0007669"/>
    <property type="project" value="TreeGrafter"/>
</dbReference>
<reference evidence="5 7" key="2">
    <citation type="submission" date="2015-07" db="EMBL/GenBank/DDBJ databases">
        <title>Whole genome sequence of Ardenticatena maritima DSM 23922.</title>
        <authorList>
            <person name="Hemp J."/>
            <person name="Ward L.M."/>
            <person name="Pace L.A."/>
            <person name="Fischer W.W."/>
        </authorList>
    </citation>
    <scope>NUCLEOTIDE SEQUENCE [LARGE SCALE GENOMIC DNA]</scope>
    <source>
        <strain evidence="5 7">110S</strain>
    </source>
</reference>
<dbReference type="Gene3D" id="3.30.230.30">
    <property type="entry name" value="Impact, N-terminal domain"/>
    <property type="match status" value="1"/>
</dbReference>
<gene>
    <name evidence="4" type="ORF">ARMA_2199</name>
    <name evidence="5" type="ORF">SE16_01025</name>
</gene>
<dbReference type="InterPro" id="IPR015796">
    <property type="entry name" value="Impact_YigZ-like"/>
</dbReference>
<dbReference type="Gene3D" id="3.30.70.240">
    <property type="match status" value="1"/>
</dbReference>
<dbReference type="SUPFAM" id="SSF54980">
    <property type="entry name" value="EF-G C-terminal domain-like"/>
    <property type="match status" value="1"/>
</dbReference>
<feature type="domain" description="Impact N-terminal" evidence="2">
    <location>
        <begin position="20"/>
        <end position="126"/>
    </location>
</feature>
<dbReference type="InParanoid" id="A0A0M8KAR0"/>
<dbReference type="InterPro" id="IPR035647">
    <property type="entry name" value="EFG_III/V"/>
</dbReference>
<dbReference type="InterPro" id="IPR020569">
    <property type="entry name" value="UPF0029_Impact_CS"/>
</dbReference>
<dbReference type="InterPro" id="IPR036956">
    <property type="entry name" value="Impact_N_sf"/>
</dbReference>
<evidence type="ECO:0000256" key="1">
    <source>
        <dbReference type="ARBA" id="ARBA00007665"/>
    </source>
</evidence>
<dbReference type="InterPro" id="IPR023582">
    <property type="entry name" value="Impact"/>
</dbReference>
<dbReference type="InterPro" id="IPR015269">
    <property type="entry name" value="UPF0029_Impact_C"/>
</dbReference>
<evidence type="ECO:0000313" key="4">
    <source>
        <dbReference type="EMBL" id="GAP63776.1"/>
    </source>
</evidence>
<dbReference type="GO" id="GO:0005737">
    <property type="term" value="C:cytoplasm"/>
    <property type="evidence" value="ECO:0007669"/>
    <property type="project" value="TreeGrafter"/>
</dbReference>
<dbReference type="PROSITE" id="PS00910">
    <property type="entry name" value="UPF0029"/>
    <property type="match status" value="1"/>
</dbReference>
<name>A0A0M8KAR0_9CHLR</name>
<sequence length="211" mass="23057">MSERYPIPAGVHRVEEIINRSRFITTIGHAPTVEAARAFIAHVREEFADATHNCWAYVVGPPGSTAQVGMSDDGEPHGTAGRPMLTVLLHSGVGEIVAVVTRYYGGIKLGKGGLVRAYSGGVKLALETLPLVEKVPRRRLVLTFDYSFLTPVQRLLPSFEADVREETYTEHVRLALDVPEEQADAFIEAVRELTHGRLNVEPAPGEPHSIG</sequence>
<dbReference type="Pfam" id="PF09186">
    <property type="entry name" value="DUF1949"/>
    <property type="match status" value="1"/>
</dbReference>
<dbReference type="EMBL" id="BBZA01000192">
    <property type="protein sequence ID" value="GAP63776.1"/>
    <property type="molecule type" value="Genomic_DNA"/>
</dbReference>
<feature type="domain" description="UPF0029" evidence="3">
    <location>
        <begin position="142"/>
        <end position="197"/>
    </location>
</feature>
<protein>
    <recommendedName>
        <fullName evidence="8">YigZ family protein</fullName>
    </recommendedName>
</protein>
<evidence type="ECO:0000313" key="7">
    <source>
        <dbReference type="Proteomes" id="UP000050502"/>
    </source>
</evidence>
<dbReference type="PANTHER" id="PTHR16301:SF20">
    <property type="entry name" value="IMPACT FAMILY MEMBER YIGZ"/>
    <property type="match status" value="1"/>
</dbReference>
<dbReference type="RefSeq" id="WP_054493572.1">
    <property type="nucleotide sequence ID" value="NZ_BBZA01000192.1"/>
</dbReference>
<dbReference type="InterPro" id="IPR020568">
    <property type="entry name" value="Ribosomal_Su5_D2-typ_SF"/>
</dbReference>
<evidence type="ECO:0008006" key="8">
    <source>
        <dbReference type="Google" id="ProtNLM"/>
    </source>
</evidence>
<dbReference type="Pfam" id="PF01205">
    <property type="entry name" value="Impact_N"/>
    <property type="match status" value="1"/>
</dbReference>
<evidence type="ECO:0000259" key="2">
    <source>
        <dbReference type="Pfam" id="PF01205"/>
    </source>
</evidence>
<dbReference type="PATRIC" id="fig|872965.6.peg.148"/>
<keyword evidence="6" id="KW-1185">Reference proteome</keyword>
<accession>A0A0M8KAR0</accession>
<dbReference type="InterPro" id="IPR001498">
    <property type="entry name" value="Impact_N"/>
</dbReference>
<reference evidence="6" key="3">
    <citation type="submission" date="2015-08" db="EMBL/GenBank/DDBJ databases">
        <title>Draft Genome Sequence of a Heterotrophic Facultative Anaerobic Bacterium Ardenticatena maritima Strain 110S.</title>
        <authorList>
            <person name="Kawaichi S."/>
            <person name="Yoshida T."/>
            <person name="Sako Y."/>
            <person name="Nakamura R."/>
        </authorList>
    </citation>
    <scope>NUCLEOTIDE SEQUENCE [LARGE SCALE GENOMIC DNA]</scope>
    <source>
        <strain evidence="6">110S</strain>
    </source>
</reference>
<dbReference type="FunCoup" id="A0A0M8KAR0">
    <property type="interactions" value="38"/>
</dbReference>